<evidence type="ECO:0000256" key="9">
    <source>
        <dbReference type="PROSITE-ProRule" id="PRU00282"/>
    </source>
</evidence>
<dbReference type="PANTHER" id="PTHR45624:SF9">
    <property type="entry name" value="CARRIER PROTEIN, PUTATIVE (AFU_ORTHOLOGUE AFUA_4G06390)-RELATED"/>
    <property type="match status" value="1"/>
</dbReference>
<evidence type="ECO:0000256" key="8">
    <source>
        <dbReference type="ARBA" id="ARBA00023136"/>
    </source>
</evidence>
<feature type="repeat" description="Solcar" evidence="9">
    <location>
        <begin position="166"/>
        <end position="300"/>
    </location>
</feature>
<evidence type="ECO:0000256" key="4">
    <source>
        <dbReference type="ARBA" id="ARBA00022692"/>
    </source>
</evidence>
<keyword evidence="5" id="KW-0677">Repeat</keyword>
<dbReference type="GO" id="GO:0022857">
    <property type="term" value="F:transmembrane transporter activity"/>
    <property type="evidence" value="ECO:0007669"/>
    <property type="project" value="TreeGrafter"/>
</dbReference>
<dbReference type="GO" id="GO:0031966">
    <property type="term" value="C:mitochondrial membrane"/>
    <property type="evidence" value="ECO:0007669"/>
    <property type="project" value="UniProtKB-SubCell"/>
</dbReference>
<protein>
    <recommendedName>
        <fullName evidence="14">Mitochondrial carrier</fullName>
    </recommendedName>
</protein>
<evidence type="ECO:0000256" key="7">
    <source>
        <dbReference type="ARBA" id="ARBA00023128"/>
    </source>
</evidence>
<dbReference type="PANTHER" id="PTHR45624">
    <property type="entry name" value="MITOCHONDRIAL BASIC AMINO ACIDS TRANSPORTER-RELATED"/>
    <property type="match status" value="1"/>
</dbReference>
<name>A0A9W8ED04_9FUNG</name>
<evidence type="ECO:0000256" key="10">
    <source>
        <dbReference type="RuleBase" id="RU000488"/>
    </source>
</evidence>
<evidence type="ECO:0000313" key="13">
    <source>
        <dbReference type="Proteomes" id="UP001150907"/>
    </source>
</evidence>
<evidence type="ECO:0000256" key="6">
    <source>
        <dbReference type="ARBA" id="ARBA00022989"/>
    </source>
</evidence>
<keyword evidence="8 9" id="KW-0472">Membrane</keyword>
<dbReference type="InterPro" id="IPR018108">
    <property type="entry name" value="MCP_transmembrane"/>
</dbReference>
<organism evidence="12 13">
    <name type="scientific">Coemansia thaxteri</name>
    <dbReference type="NCBI Taxonomy" id="2663907"/>
    <lineage>
        <taxon>Eukaryota</taxon>
        <taxon>Fungi</taxon>
        <taxon>Fungi incertae sedis</taxon>
        <taxon>Zoopagomycota</taxon>
        <taxon>Kickxellomycotina</taxon>
        <taxon>Kickxellomycetes</taxon>
        <taxon>Kickxellales</taxon>
        <taxon>Kickxellaceae</taxon>
        <taxon>Coemansia</taxon>
    </lineage>
</organism>
<feature type="compositionally biased region" description="Polar residues" evidence="11">
    <location>
        <begin position="35"/>
        <end position="49"/>
    </location>
</feature>
<proteinExistence type="inferred from homology"/>
<evidence type="ECO:0000313" key="12">
    <source>
        <dbReference type="EMBL" id="KAJ1998349.1"/>
    </source>
</evidence>
<evidence type="ECO:0000256" key="2">
    <source>
        <dbReference type="ARBA" id="ARBA00006375"/>
    </source>
</evidence>
<keyword evidence="13" id="KW-1185">Reference proteome</keyword>
<keyword evidence="7" id="KW-0496">Mitochondrion</keyword>
<dbReference type="PROSITE" id="PS50920">
    <property type="entry name" value="SOLCAR"/>
    <property type="match status" value="3"/>
</dbReference>
<dbReference type="InterPro" id="IPR050567">
    <property type="entry name" value="Mitochondrial_Carrier"/>
</dbReference>
<evidence type="ECO:0000256" key="1">
    <source>
        <dbReference type="ARBA" id="ARBA00004225"/>
    </source>
</evidence>
<evidence type="ECO:0000256" key="5">
    <source>
        <dbReference type="ARBA" id="ARBA00022737"/>
    </source>
</evidence>
<comment type="caution">
    <text evidence="12">The sequence shown here is derived from an EMBL/GenBank/DDBJ whole genome shotgun (WGS) entry which is preliminary data.</text>
</comment>
<keyword evidence="4 9" id="KW-0812">Transmembrane</keyword>
<evidence type="ECO:0000256" key="11">
    <source>
        <dbReference type="SAM" id="MobiDB-lite"/>
    </source>
</evidence>
<dbReference type="Proteomes" id="UP001150907">
    <property type="component" value="Unassembled WGS sequence"/>
</dbReference>
<keyword evidence="6" id="KW-1133">Transmembrane helix</keyword>
<dbReference type="SUPFAM" id="SSF103506">
    <property type="entry name" value="Mitochondrial carrier"/>
    <property type="match status" value="1"/>
</dbReference>
<keyword evidence="3 10" id="KW-0813">Transport</keyword>
<comment type="subcellular location">
    <subcellularLocation>
        <location evidence="1">Mitochondrion membrane</location>
        <topology evidence="1">Multi-pass membrane protein</topology>
    </subcellularLocation>
</comment>
<reference evidence="12" key="1">
    <citation type="submission" date="2022-07" db="EMBL/GenBank/DDBJ databases">
        <title>Phylogenomic reconstructions and comparative analyses of Kickxellomycotina fungi.</title>
        <authorList>
            <person name="Reynolds N.K."/>
            <person name="Stajich J.E."/>
            <person name="Barry K."/>
            <person name="Grigoriev I.V."/>
            <person name="Crous P."/>
            <person name="Smith M.E."/>
        </authorList>
    </citation>
    <scope>NUCLEOTIDE SEQUENCE</scope>
    <source>
        <strain evidence="12">IMI 214461</strain>
    </source>
</reference>
<dbReference type="AlphaFoldDB" id="A0A9W8ED04"/>
<sequence>MTHHHEAASGDRGATHAEVRAVTARTAMEIGPDSGQRSTRAGPQASSAPGAQGWRMIVYENRTLASAITAAVTGMLVGYPFDSLKTRMQTHYYPSLLACARRSIAEEGVRGLYRGLLPPLLTASAAKSLSFSVFEQTKQWLRRHDPFATRSAPLGVPDFQRKTVGSVALSAGVSGSISGAVIALLCCPLELIKVQMQLANLLNKDNARLVPGGASTGGSVGVLVSPPAGNLQGGGAAAATSQLRRAPAAPPWAASNLSVCREIIRRRGLFGLYYGVGLHVVRDSSGTAIYFTAYETVKETLRRLTGSDTTGPLTHMMAGGTCGVVSWLLIFPVDLIKSTMQSQVLKPSGAKGFASSWQCVRDIYARLGLGGLYRGMSVSLIRAFPIHGLNFVVYEWARGHICRLAGRPE</sequence>
<dbReference type="OrthoDB" id="2382881at2759"/>
<evidence type="ECO:0008006" key="14">
    <source>
        <dbReference type="Google" id="ProtNLM"/>
    </source>
</evidence>
<evidence type="ECO:0000256" key="3">
    <source>
        <dbReference type="ARBA" id="ARBA00022448"/>
    </source>
</evidence>
<feature type="repeat" description="Solcar" evidence="9">
    <location>
        <begin position="310"/>
        <end position="400"/>
    </location>
</feature>
<gene>
    <name evidence="12" type="ORF">H4R26_005494</name>
</gene>
<dbReference type="Pfam" id="PF00153">
    <property type="entry name" value="Mito_carr"/>
    <property type="match status" value="3"/>
</dbReference>
<comment type="similarity">
    <text evidence="2 10">Belongs to the mitochondrial carrier (TC 2.A.29) family.</text>
</comment>
<feature type="repeat" description="Solcar" evidence="9">
    <location>
        <begin position="61"/>
        <end position="140"/>
    </location>
</feature>
<dbReference type="Gene3D" id="1.50.40.10">
    <property type="entry name" value="Mitochondrial carrier domain"/>
    <property type="match status" value="2"/>
</dbReference>
<dbReference type="InterPro" id="IPR023395">
    <property type="entry name" value="MCP_dom_sf"/>
</dbReference>
<accession>A0A9W8ED04</accession>
<feature type="region of interest" description="Disordered" evidence="11">
    <location>
        <begin position="28"/>
        <end position="49"/>
    </location>
</feature>
<dbReference type="EMBL" id="JANBQF010000996">
    <property type="protein sequence ID" value="KAJ1998349.1"/>
    <property type="molecule type" value="Genomic_DNA"/>
</dbReference>